<keyword evidence="5" id="KW-0268">Exocytosis</keyword>
<dbReference type="InterPro" id="IPR032403">
    <property type="entry name" value="Exo84_C"/>
</dbReference>
<evidence type="ECO:0000313" key="9">
    <source>
        <dbReference type="EMBL" id="ODQ64633.1"/>
    </source>
</evidence>
<dbReference type="GO" id="GO:0000145">
    <property type="term" value="C:exocyst"/>
    <property type="evidence" value="ECO:0007669"/>
    <property type="project" value="InterPro"/>
</dbReference>
<evidence type="ECO:0000256" key="6">
    <source>
        <dbReference type="ARBA" id="ARBA00022927"/>
    </source>
</evidence>
<dbReference type="InterPro" id="IPR033961">
    <property type="entry name" value="Exo84"/>
</dbReference>
<keyword evidence="6" id="KW-0653">Protein transport</keyword>
<reference evidence="9 10" key="1">
    <citation type="journal article" date="2016" name="Proc. Natl. Acad. Sci. U.S.A.">
        <title>Comparative genomics of biotechnologically important yeasts.</title>
        <authorList>
            <person name="Riley R."/>
            <person name="Haridas S."/>
            <person name="Wolfe K.H."/>
            <person name="Lopes M.R."/>
            <person name="Hittinger C.T."/>
            <person name="Goeker M."/>
            <person name="Salamov A.A."/>
            <person name="Wisecaver J.H."/>
            <person name="Long T.M."/>
            <person name="Calvey C.H."/>
            <person name="Aerts A.L."/>
            <person name="Barry K.W."/>
            <person name="Choi C."/>
            <person name="Clum A."/>
            <person name="Coughlan A.Y."/>
            <person name="Deshpande S."/>
            <person name="Douglass A.P."/>
            <person name="Hanson S.J."/>
            <person name="Klenk H.-P."/>
            <person name="LaButti K.M."/>
            <person name="Lapidus A."/>
            <person name="Lindquist E.A."/>
            <person name="Lipzen A.M."/>
            <person name="Meier-Kolthoff J.P."/>
            <person name="Ohm R.A."/>
            <person name="Otillar R.P."/>
            <person name="Pangilinan J.L."/>
            <person name="Peng Y."/>
            <person name="Rokas A."/>
            <person name="Rosa C.A."/>
            <person name="Scheuner C."/>
            <person name="Sibirny A.A."/>
            <person name="Slot J.C."/>
            <person name="Stielow J.B."/>
            <person name="Sun H."/>
            <person name="Kurtzman C.P."/>
            <person name="Blackwell M."/>
            <person name="Grigoriev I.V."/>
            <person name="Jeffries T.W."/>
        </authorList>
    </citation>
    <scope>NUCLEOTIDE SEQUENCE [LARGE SCALE GENOMIC DNA]</scope>
    <source>
        <strain evidence="9 10">DSM 6958</strain>
    </source>
</reference>
<dbReference type="Proteomes" id="UP000095009">
    <property type="component" value="Unassembled WGS sequence"/>
</dbReference>
<dbReference type="PANTHER" id="PTHR21426">
    <property type="entry name" value="EXOCYST COMPLEX COMPONENT 8"/>
    <property type="match status" value="1"/>
</dbReference>
<organism evidence="9 10">
    <name type="scientific">Nadsonia fulvescens var. elongata DSM 6958</name>
    <dbReference type="NCBI Taxonomy" id="857566"/>
    <lineage>
        <taxon>Eukaryota</taxon>
        <taxon>Fungi</taxon>
        <taxon>Dikarya</taxon>
        <taxon>Ascomycota</taxon>
        <taxon>Saccharomycotina</taxon>
        <taxon>Dipodascomycetes</taxon>
        <taxon>Dipodascales</taxon>
        <taxon>Dipodascales incertae sedis</taxon>
        <taxon>Nadsonia</taxon>
    </lineage>
</organism>
<evidence type="ECO:0000256" key="4">
    <source>
        <dbReference type="ARBA" id="ARBA00022448"/>
    </source>
</evidence>
<evidence type="ECO:0000256" key="3">
    <source>
        <dbReference type="ARBA" id="ARBA00021269"/>
    </source>
</evidence>
<feature type="compositionally biased region" description="Polar residues" evidence="7">
    <location>
        <begin position="95"/>
        <end position="108"/>
    </location>
</feature>
<evidence type="ECO:0000313" key="10">
    <source>
        <dbReference type="Proteomes" id="UP000095009"/>
    </source>
</evidence>
<gene>
    <name evidence="9" type="ORF">NADFUDRAFT_83564</name>
</gene>
<dbReference type="GO" id="GO:0006887">
    <property type="term" value="P:exocytosis"/>
    <property type="evidence" value="ECO:0007669"/>
    <property type="project" value="UniProtKB-KW"/>
</dbReference>
<feature type="region of interest" description="Disordered" evidence="7">
    <location>
        <begin position="40"/>
        <end position="108"/>
    </location>
</feature>
<keyword evidence="4" id="KW-0813">Transport</keyword>
<evidence type="ECO:0000256" key="1">
    <source>
        <dbReference type="ARBA" id="ARBA00004398"/>
    </source>
</evidence>
<dbReference type="Pfam" id="PF25345">
    <property type="entry name" value="PH_EXO84"/>
    <property type="match status" value="1"/>
</dbReference>
<comment type="subcellular location">
    <subcellularLocation>
        <location evidence="1">Cytoplasmic vesicle</location>
        <location evidence="1">Secretory vesicle</location>
    </subcellularLocation>
</comment>
<proteinExistence type="inferred from homology"/>
<dbReference type="InterPro" id="IPR042560">
    <property type="entry name" value="Exo84_C_2"/>
</dbReference>
<dbReference type="InterPro" id="IPR016159">
    <property type="entry name" value="Cullin_repeat-like_dom_sf"/>
</dbReference>
<dbReference type="Pfam" id="PF08700">
    <property type="entry name" value="VPS51_Exo84_N"/>
    <property type="match status" value="1"/>
</dbReference>
<evidence type="ECO:0000256" key="7">
    <source>
        <dbReference type="SAM" id="MobiDB-lite"/>
    </source>
</evidence>
<evidence type="ECO:0000256" key="5">
    <source>
        <dbReference type="ARBA" id="ARBA00022483"/>
    </source>
</evidence>
<comment type="similarity">
    <text evidence="2">Belongs to the EXO84 family.</text>
</comment>
<accession>A0A1E3PGT6</accession>
<evidence type="ECO:0000256" key="2">
    <source>
        <dbReference type="ARBA" id="ARBA00007210"/>
    </source>
</evidence>
<name>A0A1E3PGT6_9ASCO</name>
<dbReference type="GO" id="GO:0006893">
    <property type="term" value="P:Golgi to plasma membrane transport"/>
    <property type="evidence" value="ECO:0007669"/>
    <property type="project" value="TreeGrafter"/>
</dbReference>
<dbReference type="SUPFAM" id="SSF74788">
    <property type="entry name" value="Cullin repeat-like"/>
    <property type="match status" value="1"/>
</dbReference>
<dbReference type="Gene3D" id="1.20.58.1220">
    <property type="entry name" value="Exo84p, C-terminal helical domain"/>
    <property type="match status" value="1"/>
</dbReference>
<evidence type="ECO:0000259" key="8">
    <source>
        <dbReference type="Pfam" id="PF16528"/>
    </source>
</evidence>
<protein>
    <recommendedName>
        <fullName evidence="3">Exocyst complex component EXO84</fullName>
    </recommendedName>
</protein>
<dbReference type="AlphaFoldDB" id="A0A1E3PGT6"/>
<dbReference type="STRING" id="857566.A0A1E3PGT6"/>
<dbReference type="InterPro" id="IPR011993">
    <property type="entry name" value="PH-like_dom_sf"/>
</dbReference>
<keyword evidence="10" id="KW-1185">Reference proteome</keyword>
<dbReference type="OrthoDB" id="642193at2759"/>
<feature type="domain" description="Exocyst component Exo84 C-terminal" evidence="8">
    <location>
        <begin position="458"/>
        <end position="679"/>
    </location>
</feature>
<dbReference type="GO" id="GO:0015031">
    <property type="term" value="P:protein transport"/>
    <property type="evidence" value="ECO:0007669"/>
    <property type="project" value="UniProtKB-KW"/>
</dbReference>
<dbReference type="Gene3D" id="2.30.29.30">
    <property type="entry name" value="Pleckstrin-homology domain (PH domain)/Phosphotyrosine-binding domain (PTB)"/>
    <property type="match status" value="1"/>
</dbReference>
<dbReference type="PANTHER" id="PTHR21426:SF12">
    <property type="entry name" value="EXOCYST COMPLEX COMPONENT 8"/>
    <property type="match status" value="1"/>
</dbReference>
<sequence length="689" mass="77949">MKSHTTNTLLGGDLMDIDDRDREKVGNMVRKRYSTRFSPSVYIGNNHEPALPPNSSNLIGESIENQGQTSPKNNDPYILNANSQTDPETYRNQRKLANSRSSGHSTSGLNVDIDTLKLKDININHFVSNETCRLTTAEIDQFVEKLSTLYTRSQEDNQARIEKNFSSFLVVQNEIQELSDRLKGLRSLIQELHYTNDSLLSDAKIVIANEESQKSTTLSSSISTNNLLNVPSSLDVSKGGASRANNRNSIMILENIWADRLTSLFKEVEGAQKYLPVVQGRHLVFESDEWSQLNSATWKHLQTVRLYLLNDHLLIATRKRRGYGNELSIPSSSGSQKLFAEKCWALKNIELTDLNSRSTASEKQQLLPQKAIPGAVSIKYGESLYVYQTEDSIKCLEFMKLFREFQDVSRVLSGKSVALEQGSESTFRESRRVSPESTALHGRSNSVDITGRSRTLREFDDTIHKIDVMIAHRNFDEAVKILNENDVKLKQISDKLDAIANKGIGEPTADEHPLLVLAPLKAKFLQRKEDLVELLATEIVSSDKPSSLITRRDLQNYVRCLVDLGKGVRARKEFFKSRRNLIEKRARNIELQGDVPLYITQIAAIYFKTIKTVITIHNNCLSTFSNSALIEWIKEIVDDYIVIFSRQLYSIDANSQTYQICTEITRREAECVKEVGVDIGFLLALIYDP</sequence>
<dbReference type="GO" id="GO:0030133">
    <property type="term" value="C:transport vesicle"/>
    <property type="evidence" value="ECO:0007669"/>
    <property type="project" value="UniProtKB-SubCell"/>
</dbReference>
<dbReference type="Pfam" id="PF16528">
    <property type="entry name" value="Exo84_C"/>
    <property type="match status" value="1"/>
</dbReference>
<dbReference type="InterPro" id="IPR042561">
    <property type="entry name" value="Exo84_C_1"/>
</dbReference>
<dbReference type="Gene3D" id="1.20.58.1210">
    <property type="entry name" value="Exo84p, N-terminal helical domain"/>
    <property type="match status" value="1"/>
</dbReference>
<feature type="compositionally biased region" description="Polar residues" evidence="7">
    <location>
        <begin position="53"/>
        <end position="73"/>
    </location>
</feature>
<dbReference type="EMBL" id="KV454411">
    <property type="protein sequence ID" value="ODQ64633.1"/>
    <property type="molecule type" value="Genomic_DNA"/>
</dbReference>